<gene>
    <name evidence="1" type="ORF">AVDCRST_MAG93-3469</name>
</gene>
<feature type="non-terminal residue" evidence="1">
    <location>
        <position position="1"/>
    </location>
</feature>
<proteinExistence type="predicted"/>
<dbReference type="AlphaFoldDB" id="A0A6J4JQT9"/>
<dbReference type="EMBL" id="CADCTR010001184">
    <property type="protein sequence ID" value="CAA9285132.1"/>
    <property type="molecule type" value="Genomic_DNA"/>
</dbReference>
<evidence type="ECO:0000313" key="1">
    <source>
        <dbReference type="EMBL" id="CAA9285132.1"/>
    </source>
</evidence>
<accession>A0A6J4JQT9</accession>
<name>A0A6J4JQT9_9CHLR</name>
<reference evidence="1" key="1">
    <citation type="submission" date="2020-02" db="EMBL/GenBank/DDBJ databases">
        <authorList>
            <person name="Meier V. D."/>
        </authorList>
    </citation>
    <scope>NUCLEOTIDE SEQUENCE</scope>
    <source>
        <strain evidence="1">AVDCRST_MAG93</strain>
    </source>
</reference>
<protein>
    <submittedName>
        <fullName evidence="1">Uncharacterized protein</fullName>
    </submittedName>
</protein>
<sequence length="93" mass="9896">DPVADVSPRTVSARVELAGGLLHACGMAFHRRWNAVGDVSRWIEPSPFCSGRGRPVAQLRGGVPAESPSCGDGVRDGLPRQRLHLSRIATQGI</sequence>
<feature type="non-terminal residue" evidence="1">
    <location>
        <position position="93"/>
    </location>
</feature>
<organism evidence="1">
    <name type="scientific">uncultured Chloroflexia bacterium</name>
    <dbReference type="NCBI Taxonomy" id="1672391"/>
    <lineage>
        <taxon>Bacteria</taxon>
        <taxon>Bacillati</taxon>
        <taxon>Chloroflexota</taxon>
        <taxon>Chloroflexia</taxon>
        <taxon>environmental samples</taxon>
    </lineage>
</organism>